<name>N1QME9_SPHMS</name>
<dbReference type="RefSeq" id="XP_016765224.1">
    <property type="nucleotide sequence ID" value="XM_016903511.1"/>
</dbReference>
<gene>
    <name evidence="2" type="ORF">SEPMUDRAFT_146198</name>
</gene>
<dbReference type="HOGENOM" id="CLU_044491_0_0_1"/>
<sequence length="413" mass="45933">MAIHRGIQSALFYYLSCAPCADVRYRKRRKQEAALSRAERLALDAEESNVYRHPGEPSSTNPHWQSEIELGPTFVRKGKKKASTGDSQRQLKVERANSNASHNATLPDFDPRSCSSATADRRWRSRSDGRGDEPWCGSSSLLQRPATARTNGSTATMYHTNYNPAINEMHPPTVTKVNRREDVIWMMQPVPISNVMGGSERGIRGRSDSGGGSRLRLSSTGLSTQVSTRLLEPRSRTGTPSVSGVSRESSFRSVAGPSEQRREKSGEHDFASMPPHSTDGSNESARSTLRIPELAAMRHPPRRATSRPQLSTVLSDGDLPSQMQRSTPKENSMPTSLPGVNGIIDILDGQAVRSARAGREKPVGAVFRHKHDDSEVSIRPELFDSWYTPDFELGKYIFEHTKREVHKRWSMDL</sequence>
<feature type="region of interest" description="Disordered" evidence="1">
    <location>
        <begin position="195"/>
        <end position="337"/>
    </location>
</feature>
<keyword evidence="3" id="KW-1185">Reference proteome</keyword>
<dbReference type="OrthoDB" id="506431at2759"/>
<organism evidence="2 3">
    <name type="scientific">Sphaerulina musiva (strain SO2202)</name>
    <name type="common">Poplar stem canker fungus</name>
    <name type="synonym">Septoria musiva</name>
    <dbReference type="NCBI Taxonomy" id="692275"/>
    <lineage>
        <taxon>Eukaryota</taxon>
        <taxon>Fungi</taxon>
        <taxon>Dikarya</taxon>
        <taxon>Ascomycota</taxon>
        <taxon>Pezizomycotina</taxon>
        <taxon>Dothideomycetes</taxon>
        <taxon>Dothideomycetidae</taxon>
        <taxon>Mycosphaerellales</taxon>
        <taxon>Mycosphaerellaceae</taxon>
        <taxon>Sphaerulina</taxon>
    </lineage>
</organism>
<feature type="compositionally biased region" description="Basic and acidic residues" evidence="1">
    <location>
        <begin position="259"/>
        <end position="270"/>
    </location>
</feature>
<feature type="compositionally biased region" description="Basic and acidic residues" evidence="1">
    <location>
        <begin position="46"/>
        <end position="55"/>
    </location>
</feature>
<feature type="compositionally biased region" description="Polar residues" evidence="1">
    <location>
        <begin position="278"/>
        <end position="287"/>
    </location>
</feature>
<feature type="region of interest" description="Disordered" evidence="1">
    <location>
        <begin position="46"/>
        <end position="151"/>
    </location>
</feature>
<reference evidence="2 3" key="1">
    <citation type="journal article" date="2012" name="PLoS Pathog.">
        <title>Diverse lifestyles and strategies of plant pathogenesis encoded in the genomes of eighteen Dothideomycetes fungi.</title>
        <authorList>
            <person name="Ohm R.A."/>
            <person name="Feau N."/>
            <person name="Henrissat B."/>
            <person name="Schoch C.L."/>
            <person name="Horwitz B.A."/>
            <person name="Barry K.W."/>
            <person name="Condon B.J."/>
            <person name="Copeland A.C."/>
            <person name="Dhillon B."/>
            <person name="Glaser F."/>
            <person name="Hesse C.N."/>
            <person name="Kosti I."/>
            <person name="LaButti K."/>
            <person name="Lindquist E.A."/>
            <person name="Lucas S."/>
            <person name="Salamov A.A."/>
            <person name="Bradshaw R.E."/>
            <person name="Ciuffetti L."/>
            <person name="Hamelin R.C."/>
            <person name="Kema G.H.J."/>
            <person name="Lawrence C."/>
            <person name="Scott J.A."/>
            <person name="Spatafora J.W."/>
            <person name="Turgeon B.G."/>
            <person name="de Wit P.J.G.M."/>
            <person name="Zhong S."/>
            <person name="Goodwin S.B."/>
            <person name="Grigoriev I.V."/>
        </authorList>
    </citation>
    <scope>NUCLEOTIDE SEQUENCE [LARGE SCALE GENOMIC DNA]</scope>
    <source>
        <strain evidence="2 3">SO2202</strain>
    </source>
</reference>
<dbReference type="AlphaFoldDB" id="N1QME9"/>
<feature type="compositionally biased region" description="Polar residues" evidence="1">
    <location>
        <begin position="236"/>
        <end position="252"/>
    </location>
</feature>
<dbReference type="EMBL" id="KB456260">
    <property type="protein sequence ID" value="EMF17103.1"/>
    <property type="molecule type" value="Genomic_DNA"/>
</dbReference>
<protein>
    <submittedName>
        <fullName evidence="2">Uncharacterized protein</fullName>
    </submittedName>
</protein>
<feature type="compositionally biased region" description="Basic and acidic residues" evidence="1">
    <location>
        <begin position="119"/>
        <end position="133"/>
    </location>
</feature>
<dbReference type="Proteomes" id="UP000016931">
    <property type="component" value="Unassembled WGS sequence"/>
</dbReference>
<feature type="compositionally biased region" description="Polar residues" evidence="1">
    <location>
        <begin position="137"/>
        <end position="151"/>
    </location>
</feature>
<dbReference type="eggNOG" id="ENOG502SM8K">
    <property type="taxonomic scope" value="Eukaryota"/>
</dbReference>
<proteinExistence type="predicted"/>
<evidence type="ECO:0000313" key="2">
    <source>
        <dbReference type="EMBL" id="EMF17103.1"/>
    </source>
</evidence>
<accession>N1QME9</accession>
<feature type="compositionally biased region" description="Low complexity" evidence="1">
    <location>
        <begin position="214"/>
        <end position="223"/>
    </location>
</feature>
<feature type="compositionally biased region" description="Polar residues" evidence="1">
    <location>
        <begin position="321"/>
        <end position="335"/>
    </location>
</feature>
<evidence type="ECO:0000256" key="1">
    <source>
        <dbReference type="SAM" id="MobiDB-lite"/>
    </source>
</evidence>
<dbReference type="GeneID" id="27900648"/>
<evidence type="ECO:0000313" key="3">
    <source>
        <dbReference type="Proteomes" id="UP000016931"/>
    </source>
</evidence>